<name>A0A7I5EB89_HAECO</name>
<organism evidence="4 5">
    <name type="scientific">Haemonchus contortus</name>
    <name type="common">Barber pole worm</name>
    <dbReference type="NCBI Taxonomy" id="6289"/>
    <lineage>
        <taxon>Eukaryota</taxon>
        <taxon>Metazoa</taxon>
        <taxon>Ecdysozoa</taxon>
        <taxon>Nematoda</taxon>
        <taxon>Chromadorea</taxon>
        <taxon>Rhabditida</taxon>
        <taxon>Rhabditina</taxon>
        <taxon>Rhabditomorpha</taxon>
        <taxon>Strongyloidea</taxon>
        <taxon>Trichostrongylidae</taxon>
        <taxon>Haemonchus</taxon>
    </lineage>
</organism>
<keyword evidence="2" id="KW-1133">Transmembrane helix</keyword>
<keyword evidence="2" id="KW-0472">Membrane</keyword>
<proteinExistence type="predicted"/>
<keyword evidence="3" id="KW-0732">Signal</keyword>
<evidence type="ECO:0000256" key="2">
    <source>
        <dbReference type="SAM" id="Phobius"/>
    </source>
</evidence>
<dbReference type="AlphaFoldDB" id="A0A7I5EB89"/>
<sequence>MIGFIGGFVGLCFLPLSPGLEEEPLVRCGAPTHSSKARPLKRCVQLDVSSRDEPSICSAFLEREIGGLRESDWANATNDCVVSQGFLVCRCDDCGIDDILNSTKEVSDLEEIHDVLRRCTSTEAGGVDESQTSTSEAAENTTKSGVTSKLKFSVSLESADNTENDTSAVTYPPPPDPVYYSILIEDVVVPYNNTPSLVDDEDDGVIQGKRYVMTPSHYYDPRRQEQIYGSSSMVLLMLNISLFLGTIVFFRAVLVATLNSIFPDYRMLN</sequence>
<dbReference type="WBParaSite" id="HCON_00118120-00001">
    <property type="protein sequence ID" value="HCON_00118120-00001"/>
    <property type="gene ID" value="HCON_00118120"/>
</dbReference>
<feature type="region of interest" description="Disordered" evidence="1">
    <location>
        <begin position="123"/>
        <end position="142"/>
    </location>
</feature>
<feature type="chain" id="PRO_5029621545" evidence="3">
    <location>
        <begin position="20"/>
        <end position="269"/>
    </location>
</feature>
<keyword evidence="2" id="KW-0812">Transmembrane</keyword>
<reference evidence="5" key="1">
    <citation type="submission" date="2020-12" db="UniProtKB">
        <authorList>
            <consortium name="WormBaseParasite"/>
        </authorList>
    </citation>
    <scope>IDENTIFICATION</scope>
    <source>
        <strain evidence="5">MHco3</strain>
    </source>
</reference>
<feature type="transmembrane region" description="Helical" evidence="2">
    <location>
        <begin position="233"/>
        <end position="258"/>
    </location>
</feature>
<evidence type="ECO:0000313" key="5">
    <source>
        <dbReference type="WBParaSite" id="HCON_00118120-00001"/>
    </source>
</evidence>
<evidence type="ECO:0000313" key="4">
    <source>
        <dbReference type="Proteomes" id="UP000025227"/>
    </source>
</evidence>
<keyword evidence="4" id="KW-1185">Reference proteome</keyword>
<feature type="signal peptide" evidence="3">
    <location>
        <begin position="1"/>
        <end position="19"/>
    </location>
</feature>
<dbReference type="OrthoDB" id="10630410at2759"/>
<evidence type="ECO:0000256" key="3">
    <source>
        <dbReference type="SAM" id="SignalP"/>
    </source>
</evidence>
<accession>A0A7I5EB89</accession>
<evidence type="ECO:0000256" key="1">
    <source>
        <dbReference type="SAM" id="MobiDB-lite"/>
    </source>
</evidence>
<dbReference type="Proteomes" id="UP000025227">
    <property type="component" value="Unplaced"/>
</dbReference>
<protein>
    <submittedName>
        <fullName evidence="5">Uncharacterized protein</fullName>
    </submittedName>
</protein>